<reference evidence="4 5" key="1">
    <citation type="submission" date="2024-03" db="EMBL/GenBank/DDBJ databases">
        <title>Community enrichment and isolation of bacterial strains for fucoidan degradation.</title>
        <authorList>
            <person name="Sichert A."/>
        </authorList>
    </citation>
    <scope>NUCLEOTIDE SEQUENCE [LARGE SCALE GENOMIC DNA]</scope>
    <source>
        <strain evidence="4 5">AS76</strain>
    </source>
</reference>
<sequence length="220" mass="24879">MFSLKPLKTTLFLVTYLYSSFIFAENILNLSDGVSLIVVNGKEAENGGFLNNKSAYALPNGTNQIVINYTAEIKNGSEYELEYSNAFVLLFEQQDKTLFLSAPKINKIKDIKALENSGAWILTDNNGQEINYKVSLIKNSGFQLSRDYERELEDFNKTDAAAALPKPPLFDSKNVMINPATANNNNTSAKENMPAKMLMFWYNQADEKTRNSFKEFIKKH</sequence>
<dbReference type="Proteomes" id="UP001449225">
    <property type="component" value="Unassembled WGS sequence"/>
</dbReference>
<evidence type="ECO:0000313" key="4">
    <source>
        <dbReference type="EMBL" id="MEM5536457.1"/>
    </source>
</evidence>
<keyword evidence="5" id="KW-1185">Reference proteome</keyword>
<dbReference type="RefSeq" id="WP_342854300.1">
    <property type="nucleotide sequence ID" value="NZ_JBBMRA010000006.1"/>
</dbReference>
<gene>
    <name evidence="4" type="ORF">WNY58_08645</name>
</gene>
<dbReference type="PANTHER" id="PTHR38108">
    <property type="entry name" value="UPF0319 PROTEIN YCCT"/>
    <property type="match status" value="1"/>
</dbReference>
<keyword evidence="2" id="KW-0732">Signal</keyword>
<accession>A0ABU9TTD2</accession>
<proteinExistence type="inferred from homology"/>
<name>A0ABU9TTD2_9GAMM</name>
<protein>
    <recommendedName>
        <fullName evidence="3">UPF0319 protein WNY58_08645</fullName>
    </recommendedName>
</protein>
<comment type="caution">
    <text evidence="4">The sequence shown here is derived from an EMBL/GenBank/DDBJ whole genome shotgun (WGS) entry which is preliminary data.</text>
</comment>
<evidence type="ECO:0000256" key="1">
    <source>
        <dbReference type="ARBA" id="ARBA00008490"/>
    </source>
</evidence>
<dbReference type="HAMAP" id="MF_00789">
    <property type="entry name" value="UPF0319"/>
    <property type="match status" value="1"/>
</dbReference>
<dbReference type="PANTHER" id="PTHR38108:SF1">
    <property type="entry name" value="UPF0319 PROTEIN YCCT"/>
    <property type="match status" value="1"/>
</dbReference>
<comment type="similarity">
    <text evidence="1 3">Belongs to the UPF0319 family.</text>
</comment>
<dbReference type="Pfam" id="PF09829">
    <property type="entry name" value="DUF2057"/>
    <property type="match status" value="1"/>
</dbReference>
<evidence type="ECO:0000313" key="5">
    <source>
        <dbReference type="Proteomes" id="UP001449225"/>
    </source>
</evidence>
<evidence type="ECO:0000256" key="3">
    <source>
        <dbReference type="HAMAP-Rule" id="MF_00789"/>
    </source>
</evidence>
<dbReference type="InterPro" id="IPR018635">
    <property type="entry name" value="UPF0319"/>
</dbReference>
<dbReference type="EMBL" id="JBBMRA010000006">
    <property type="protein sequence ID" value="MEM5536457.1"/>
    <property type="molecule type" value="Genomic_DNA"/>
</dbReference>
<evidence type="ECO:0000256" key="2">
    <source>
        <dbReference type="ARBA" id="ARBA00022729"/>
    </source>
</evidence>
<organism evidence="4 5">
    <name type="scientific">Neptuniibacter pectenicola</name>
    <dbReference type="NCBI Taxonomy" id="1806669"/>
    <lineage>
        <taxon>Bacteria</taxon>
        <taxon>Pseudomonadati</taxon>
        <taxon>Pseudomonadota</taxon>
        <taxon>Gammaproteobacteria</taxon>
        <taxon>Oceanospirillales</taxon>
        <taxon>Oceanospirillaceae</taxon>
        <taxon>Neptuniibacter</taxon>
    </lineage>
</organism>